<dbReference type="HOGENOM" id="CLU_023194_1_0_10"/>
<dbReference type="PANTHER" id="PTHR43249">
    <property type="entry name" value="UDP-N-ACETYL-2-AMINO-2-DEOXY-D-GLUCURONATE OXIDASE"/>
    <property type="match status" value="1"/>
</dbReference>
<dbReference type="InterPro" id="IPR052515">
    <property type="entry name" value="Gfo/Idh/MocA_Oxidoreductase"/>
</dbReference>
<accession>F0SBV2</accession>
<dbReference type="KEGG" id="psn:Pedsa_3258"/>
<reference evidence="4" key="2">
    <citation type="submission" date="2011-02" db="EMBL/GenBank/DDBJ databases">
        <title>The complete genome of Pedobacter saltans DSM 12145.</title>
        <authorList>
            <consortium name="US DOE Joint Genome Institute (JGI-PGF)"/>
            <person name="Lucas S."/>
            <person name="Copeland A."/>
            <person name="Lapidus A."/>
            <person name="Bruce D."/>
            <person name="Goodwin L."/>
            <person name="Pitluck S."/>
            <person name="Kyrpides N."/>
            <person name="Mavromatis K."/>
            <person name="Pagani I."/>
            <person name="Ivanova N."/>
            <person name="Ovchinnikova G."/>
            <person name="Lu M."/>
            <person name="Detter J.C."/>
            <person name="Han C."/>
            <person name="Land M."/>
            <person name="Hauser L."/>
            <person name="Markowitz V."/>
            <person name="Cheng J.-F."/>
            <person name="Hugenholtz P."/>
            <person name="Woyke T."/>
            <person name="Wu D."/>
            <person name="Tindall B."/>
            <person name="Pomrenke H.G."/>
            <person name="Brambilla E."/>
            <person name="Klenk H.-P."/>
            <person name="Eisen J.A."/>
        </authorList>
    </citation>
    <scope>NUCLEOTIDE SEQUENCE [LARGE SCALE GENOMIC DNA]</scope>
    <source>
        <strain evidence="4">ATCC 51119 / DSM 12145 / JCM 21818 / LMG 10337 / NBRC 100064 / NCIMB 13643</strain>
    </source>
</reference>
<sequence length="341" mass="38616">MNKLGFAIVGVGNIGKKYARIIKSLPNADLIAAVDTDFNKRKNLDALIPFFLSIEDFLEHKIPVDIVCICTPNGFHPEHTIKCLNAGYHVICEKPVALSINDVYAMLEAERKSQKSVFAVMQNRYSPVSIWLKKLMEQKRLGEILYVQVNCFWNRNQEYYQESSWRASANLGGGPLYTQFSHFIDLMIWLCGYPIEVSADTYTLNPSVKTDFDDSGNIKFKLKNGGRGTFNYSNAAWATNIESSLTIIGSKGNVKVGGQYMEKLDFVQVEDSINLPVFEELSAANNYKFYKGSADKHDEFLKRVISCVNEKRGPEINLMDELYVINFIEQALLSCLQSKSY</sequence>
<dbReference type="SUPFAM" id="SSF51735">
    <property type="entry name" value="NAD(P)-binding Rossmann-fold domains"/>
    <property type="match status" value="1"/>
</dbReference>
<protein>
    <submittedName>
        <fullName evidence="3">Oxidoreductase domain protein</fullName>
    </submittedName>
</protein>
<gene>
    <name evidence="3" type="ordered locus">Pedsa_3258</name>
</gene>
<proteinExistence type="predicted"/>
<dbReference type="Gene3D" id="3.30.360.10">
    <property type="entry name" value="Dihydrodipicolinate Reductase, domain 2"/>
    <property type="match status" value="1"/>
</dbReference>
<feature type="domain" description="Gfo/Idh/MocA-like oxidoreductase N-terminal" evidence="1">
    <location>
        <begin position="5"/>
        <end position="118"/>
    </location>
</feature>
<dbReference type="InterPro" id="IPR000683">
    <property type="entry name" value="Gfo/Idh/MocA-like_OxRdtase_N"/>
</dbReference>
<dbReference type="EMBL" id="CP002545">
    <property type="protein sequence ID" value="ADY53793.1"/>
    <property type="molecule type" value="Genomic_DNA"/>
</dbReference>
<dbReference type="GO" id="GO:0000166">
    <property type="term" value="F:nucleotide binding"/>
    <property type="evidence" value="ECO:0007669"/>
    <property type="project" value="InterPro"/>
</dbReference>
<evidence type="ECO:0000313" key="3">
    <source>
        <dbReference type="EMBL" id="ADY53793.1"/>
    </source>
</evidence>
<evidence type="ECO:0000259" key="1">
    <source>
        <dbReference type="Pfam" id="PF01408"/>
    </source>
</evidence>
<dbReference type="Proteomes" id="UP000000310">
    <property type="component" value="Chromosome"/>
</dbReference>
<name>F0SBV2_PSESL</name>
<dbReference type="SUPFAM" id="SSF55347">
    <property type="entry name" value="Glyceraldehyde-3-phosphate dehydrogenase-like, C-terminal domain"/>
    <property type="match status" value="1"/>
</dbReference>
<dbReference type="OrthoDB" id="9815825at2"/>
<dbReference type="STRING" id="762903.Pedsa_3258"/>
<keyword evidence="4" id="KW-1185">Reference proteome</keyword>
<dbReference type="AlphaFoldDB" id="F0SBV2"/>
<dbReference type="RefSeq" id="WP_013634277.1">
    <property type="nucleotide sequence ID" value="NC_015177.1"/>
</dbReference>
<dbReference type="PANTHER" id="PTHR43249:SF1">
    <property type="entry name" value="D-GLUCOSIDE 3-DEHYDROGENASE"/>
    <property type="match status" value="1"/>
</dbReference>
<dbReference type="Pfam" id="PF01408">
    <property type="entry name" value="GFO_IDH_MocA"/>
    <property type="match status" value="1"/>
</dbReference>
<dbReference type="InterPro" id="IPR004104">
    <property type="entry name" value="Gfo/Idh/MocA-like_OxRdtase_C"/>
</dbReference>
<dbReference type="Pfam" id="PF02894">
    <property type="entry name" value="GFO_IDH_MocA_C"/>
    <property type="match status" value="1"/>
</dbReference>
<dbReference type="InterPro" id="IPR036291">
    <property type="entry name" value="NAD(P)-bd_dom_sf"/>
</dbReference>
<evidence type="ECO:0000313" key="4">
    <source>
        <dbReference type="Proteomes" id="UP000000310"/>
    </source>
</evidence>
<evidence type="ECO:0000259" key="2">
    <source>
        <dbReference type="Pfam" id="PF02894"/>
    </source>
</evidence>
<dbReference type="Gene3D" id="3.40.50.720">
    <property type="entry name" value="NAD(P)-binding Rossmann-like Domain"/>
    <property type="match status" value="1"/>
</dbReference>
<organism evidence="3 4">
    <name type="scientific">Pseudopedobacter saltans (strain ATCC 51119 / DSM 12145 / JCM 21818 / CCUG 39354 / LMG 10337 / NBRC 100064 / NCIMB 13643)</name>
    <name type="common">Pedobacter saltans</name>
    <dbReference type="NCBI Taxonomy" id="762903"/>
    <lineage>
        <taxon>Bacteria</taxon>
        <taxon>Pseudomonadati</taxon>
        <taxon>Bacteroidota</taxon>
        <taxon>Sphingobacteriia</taxon>
        <taxon>Sphingobacteriales</taxon>
        <taxon>Sphingobacteriaceae</taxon>
        <taxon>Pseudopedobacter</taxon>
    </lineage>
</organism>
<feature type="domain" description="Gfo/Idh/MocA-like oxidoreductase C-terminal" evidence="2">
    <location>
        <begin position="133"/>
        <end position="339"/>
    </location>
</feature>
<dbReference type="eggNOG" id="COG0673">
    <property type="taxonomic scope" value="Bacteria"/>
</dbReference>
<reference evidence="3 4" key="1">
    <citation type="journal article" date="2011" name="Stand. Genomic Sci.">
        <title>Complete genome sequence of the gliding, heparinolytic Pedobacter saltans type strain (113).</title>
        <authorList>
            <person name="Liolios K."/>
            <person name="Sikorski J."/>
            <person name="Lu M."/>
            <person name="Nolan M."/>
            <person name="Lapidus A."/>
            <person name="Lucas S."/>
            <person name="Hammon N."/>
            <person name="Deshpande S."/>
            <person name="Cheng J.F."/>
            <person name="Tapia R."/>
            <person name="Han C."/>
            <person name="Goodwin L."/>
            <person name="Pitluck S."/>
            <person name="Huntemann M."/>
            <person name="Ivanova N."/>
            <person name="Pagani I."/>
            <person name="Mavromatis K."/>
            <person name="Ovchinikova G."/>
            <person name="Pati A."/>
            <person name="Chen A."/>
            <person name="Palaniappan K."/>
            <person name="Land M."/>
            <person name="Hauser L."/>
            <person name="Brambilla E.M."/>
            <person name="Kotsyurbenko O."/>
            <person name="Rohde M."/>
            <person name="Tindall B.J."/>
            <person name="Abt B."/>
            <person name="Goker M."/>
            <person name="Detter J.C."/>
            <person name="Woyke T."/>
            <person name="Bristow J."/>
            <person name="Eisen J.A."/>
            <person name="Markowitz V."/>
            <person name="Hugenholtz P."/>
            <person name="Klenk H.P."/>
            <person name="Kyrpides N.C."/>
        </authorList>
    </citation>
    <scope>NUCLEOTIDE SEQUENCE [LARGE SCALE GENOMIC DNA]</scope>
    <source>
        <strain evidence="4">ATCC 51119 / DSM 12145 / JCM 21818 / LMG 10337 / NBRC 100064 / NCIMB 13643</strain>
    </source>
</reference>